<dbReference type="Pfam" id="PF02684">
    <property type="entry name" value="LpxB"/>
    <property type="match status" value="1"/>
</dbReference>
<reference evidence="12" key="1">
    <citation type="journal article" date="2019" name="Int. J. Syst. Evol. Microbiol.">
        <title>The Global Catalogue of Microorganisms (GCM) 10K type strain sequencing project: providing services to taxonomists for standard genome sequencing and annotation.</title>
        <authorList>
            <consortium name="The Broad Institute Genomics Platform"/>
            <consortium name="The Broad Institute Genome Sequencing Center for Infectious Disease"/>
            <person name="Wu L."/>
            <person name="Ma J."/>
        </authorList>
    </citation>
    <scope>NUCLEOTIDE SEQUENCE [LARGE SCALE GENOMIC DNA]</scope>
    <source>
        <strain evidence="12">CGMCC 4.7357</strain>
    </source>
</reference>
<dbReference type="InterPro" id="IPR003835">
    <property type="entry name" value="Glyco_trans_19"/>
</dbReference>
<keyword evidence="4" id="KW-0444">Lipid biosynthesis</keyword>
<dbReference type="PANTHER" id="PTHR30372:SF4">
    <property type="entry name" value="LIPID-A-DISACCHARIDE SYNTHASE, MITOCHONDRIAL-RELATED"/>
    <property type="match status" value="1"/>
</dbReference>
<dbReference type="EMBL" id="JBHSGO010000184">
    <property type="protein sequence ID" value="MFC4666222.1"/>
    <property type="molecule type" value="Genomic_DNA"/>
</dbReference>
<evidence type="ECO:0000256" key="6">
    <source>
        <dbReference type="ARBA" id="ARBA00022676"/>
    </source>
</evidence>
<evidence type="ECO:0000256" key="8">
    <source>
        <dbReference type="ARBA" id="ARBA00023098"/>
    </source>
</evidence>
<evidence type="ECO:0000256" key="1">
    <source>
        <dbReference type="ARBA" id="ARBA00002056"/>
    </source>
</evidence>
<evidence type="ECO:0000256" key="7">
    <source>
        <dbReference type="ARBA" id="ARBA00022679"/>
    </source>
</evidence>
<evidence type="ECO:0000256" key="2">
    <source>
        <dbReference type="ARBA" id="ARBA00012687"/>
    </source>
</evidence>
<gene>
    <name evidence="11" type="primary">lpxB</name>
    <name evidence="11" type="ORF">ACFO3G_06375</name>
</gene>
<protein>
    <recommendedName>
        <fullName evidence="3 10">Lipid-A-disaccharide synthase</fullName>
        <ecNumber evidence="2 10">2.4.1.182</ecNumber>
    </recommendedName>
</protein>
<comment type="catalytic activity">
    <reaction evidence="9">
        <text>a lipid X + a UDP-2-N,3-O-bis[(3R)-3-hydroxyacyl]-alpha-D-glucosamine = a lipid A disaccharide + UDP + H(+)</text>
        <dbReference type="Rhea" id="RHEA:67828"/>
        <dbReference type="ChEBI" id="CHEBI:15378"/>
        <dbReference type="ChEBI" id="CHEBI:58223"/>
        <dbReference type="ChEBI" id="CHEBI:137748"/>
        <dbReference type="ChEBI" id="CHEBI:176338"/>
        <dbReference type="ChEBI" id="CHEBI:176343"/>
        <dbReference type="EC" id="2.4.1.182"/>
    </reaction>
</comment>
<keyword evidence="6 11" id="KW-0328">Glycosyltransferase</keyword>
<dbReference type="SUPFAM" id="SSF53756">
    <property type="entry name" value="UDP-Glycosyltransferase/glycogen phosphorylase"/>
    <property type="match status" value="1"/>
</dbReference>
<comment type="function">
    <text evidence="1">Condensation of UDP-2,3-diacylglucosamine and 2,3-diacylglucosamine-1-phosphate to form lipid A disaccharide, a precursor of lipid A, a phosphorylated glycolipid that anchors the lipopolysaccharide to the outer membrane of the cell.</text>
</comment>
<evidence type="ECO:0000256" key="4">
    <source>
        <dbReference type="ARBA" id="ARBA00022516"/>
    </source>
</evidence>
<dbReference type="NCBIfam" id="TIGR00215">
    <property type="entry name" value="lpxB"/>
    <property type="match status" value="1"/>
</dbReference>
<evidence type="ECO:0000256" key="10">
    <source>
        <dbReference type="NCBIfam" id="TIGR00215"/>
    </source>
</evidence>
<organism evidence="11 12">
    <name type="scientific">Falsiporphyromonas endometrii</name>
    <dbReference type="NCBI Taxonomy" id="1387297"/>
    <lineage>
        <taxon>Bacteria</taxon>
        <taxon>Pseudomonadati</taxon>
        <taxon>Bacteroidota</taxon>
        <taxon>Bacteroidia</taxon>
        <taxon>Bacteroidales</taxon>
        <taxon>Porphyromonadaceae</taxon>
        <taxon>Falsiporphyromonas</taxon>
    </lineage>
</organism>
<accession>A0ABV9K7R0</accession>
<proteinExistence type="predicted"/>
<keyword evidence="5" id="KW-0441">Lipid A biosynthesis</keyword>
<comment type="caution">
    <text evidence="11">The sequence shown here is derived from an EMBL/GenBank/DDBJ whole genome shotgun (WGS) entry which is preliminary data.</text>
</comment>
<dbReference type="EC" id="2.4.1.182" evidence="2 10"/>
<keyword evidence="8" id="KW-0443">Lipid metabolism</keyword>
<evidence type="ECO:0000256" key="9">
    <source>
        <dbReference type="ARBA" id="ARBA00048975"/>
    </source>
</evidence>
<evidence type="ECO:0000313" key="11">
    <source>
        <dbReference type="EMBL" id="MFC4666222.1"/>
    </source>
</evidence>
<keyword evidence="7 11" id="KW-0808">Transferase</keyword>
<sequence length="384" mass="43077">MKYFIIAGEASGDLHASNLIKALKVEDPEAEFSFMGGDLMASAAGHAPVVHYRDMAFMGIIQVLMHLGTIRKTAKFIRDEITKFKPDIIIPVDYGGFNMKYILPFAAQEKIFVAYYILPKVWAWRRWRMKKLCKFTDLGLSILPFEEHYFAGHPMQTIYVGNPCMDALNDVLGKKPDYSILPNQKEDSRPIIALLAGSRKQELKDNLPLMLEVAEAYKDYRFVIAGAPGLTMDSYKPYLKAKNGFQIEVIFDSTYKLLQLATAALVTSGTATLETGLIGCPQVVCYKSVGGRLLNFIFDNFFPISYFSLVNLVTDREVVPELLGAKCTVSNIKSHLFDILPGHKGRDQQHEGYNQLRQKIGADGCSLRAAKAIVHSYRERLGKV</sequence>
<evidence type="ECO:0000256" key="5">
    <source>
        <dbReference type="ARBA" id="ARBA00022556"/>
    </source>
</evidence>
<name>A0ABV9K7R0_9PORP</name>
<dbReference type="RefSeq" id="WP_380079077.1">
    <property type="nucleotide sequence ID" value="NZ_JBHSGO010000184.1"/>
</dbReference>
<evidence type="ECO:0000313" key="12">
    <source>
        <dbReference type="Proteomes" id="UP001596020"/>
    </source>
</evidence>
<dbReference type="PANTHER" id="PTHR30372">
    <property type="entry name" value="LIPID-A-DISACCHARIDE SYNTHASE"/>
    <property type="match status" value="1"/>
</dbReference>
<evidence type="ECO:0000256" key="3">
    <source>
        <dbReference type="ARBA" id="ARBA00020902"/>
    </source>
</evidence>
<keyword evidence="12" id="KW-1185">Reference proteome</keyword>
<dbReference type="Proteomes" id="UP001596020">
    <property type="component" value="Unassembled WGS sequence"/>
</dbReference>
<dbReference type="GO" id="GO:0008915">
    <property type="term" value="F:lipid-A-disaccharide synthase activity"/>
    <property type="evidence" value="ECO:0007669"/>
    <property type="project" value="UniProtKB-EC"/>
</dbReference>